<reference evidence="1" key="1">
    <citation type="submission" date="2018-11" db="EMBL/GenBank/DDBJ databases">
        <title>The sequence and de novo assembly of Larimichthys crocea genome using PacBio and Hi-C technologies.</title>
        <authorList>
            <person name="Xu P."/>
            <person name="Chen B."/>
            <person name="Zhou Z."/>
            <person name="Ke Q."/>
            <person name="Wu Y."/>
            <person name="Bai H."/>
            <person name="Pu F."/>
        </authorList>
    </citation>
    <scope>NUCLEOTIDE SEQUENCE</scope>
    <source>
        <tissue evidence="1">Muscle</tissue>
    </source>
</reference>
<keyword evidence="2" id="KW-1185">Reference proteome</keyword>
<accession>A0ACD3QP71</accession>
<gene>
    <name evidence="1" type="ORF">E3U43_014455</name>
</gene>
<dbReference type="Proteomes" id="UP000793456">
    <property type="component" value="Chromosome XVI"/>
</dbReference>
<protein>
    <submittedName>
        <fullName evidence="1">Uncharacterized protein</fullName>
    </submittedName>
</protein>
<sequence length="718" mass="79350">LHSNSDKGDGSVRYILDGEGAGTIFIIDEVTGDIHATKSLDRERKAHYVLHAQALDRHTEEALEPKSEFIIKVQDINDNAPKFPDGPFVATVPEMSEVGTSVLQVTATDADDPTYGNSARIVYSILQGQPYFSVDPKTGIIRTALANMDREAREHYTVVIQAKDMAGQVGGLSGSTTINITLTDINDNPPKFPQKNYQLYVPESAQVGKPVGKIKANDEDLGINADIKYSIINSEGATMFSISMDRDTREGIISLKKPLNYERKKTYTLHIEGVNTHVDPRFSYLGSFKDTATLKITVGDVDEAPVFSIDHYIMDVYENAPGGTEVGAVTARDPDSRNSPVRYFLDSKEEVRNFRIDESSGVIRTTQPLDREDMSWHNITVMASEIDNPGLLSHVPVTVQVLDVNDNPPEIATDEEVIVCESSRPGQVIQTVTAVDKDDFANGQRFSFALPSQLPVNPNFTLKDNEDSTASIIARRRRFNHLTQELYELPIVVWDGGEPSLSGTSTLTLRVCPCQRHGRIRMCQGEAFLSSAGLSTGALIAILLCIVILLAIVVLFITLRRSKKEPLIISEEDIRENVVTYDDEGGGEEDTEAFDIIALRNPAAAEELKFRRDVRPDVRQRCGASRSCRSPSVELDEVDVHEFIKQRLVEADMDTSVPPYDSLQTYAYEGQGSPTGSISPLDSPGTQSEQDYNYLDDWGPEFQKLAELYGEADSDVTT</sequence>
<evidence type="ECO:0000313" key="1">
    <source>
        <dbReference type="EMBL" id="TMS08908.1"/>
    </source>
</evidence>
<proteinExistence type="predicted"/>
<evidence type="ECO:0000313" key="2">
    <source>
        <dbReference type="Proteomes" id="UP000793456"/>
    </source>
</evidence>
<organism evidence="1 2">
    <name type="scientific">Larimichthys crocea</name>
    <name type="common">Large yellow croaker</name>
    <name type="synonym">Pseudosciaena crocea</name>
    <dbReference type="NCBI Taxonomy" id="215358"/>
    <lineage>
        <taxon>Eukaryota</taxon>
        <taxon>Metazoa</taxon>
        <taxon>Chordata</taxon>
        <taxon>Craniata</taxon>
        <taxon>Vertebrata</taxon>
        <taxon>Euteleostomi</taxon>
        <taxon>Actinopterygii</taxon>
        <taxon>Neopterygii</taxon>
        <taxon>Teleostei</taxon>
        <taxon>Neoteleostei</taxon>
        <taxon>Acanthomorphata</taxon>
        <taxon>Eupercaria</taxon>
        <taxon>Sciaenidae</taxon>
        <taxon>Larimichthys</taxon>
    </lineage>
</organism>
<name>A0ACD3QP71_LARCR</name>
<feature type="non-terminal residue" evidence="1">
    <location>
        <position position="1"/>
    </location>
</feature>
<dbReference type="EMBL" id="CM011689">
    <property type="protein sequence ID" value="TMS08908.1"/>
    <property type="molecule type" value="Genomic_DNA"/>
</dbReference>
<comment type="caution">
    <text evidence="1">The sequence shown here is derived from an EMBL/GenBank/DDBJ whole genome shotgun (WGS) entry which is preliminary data.</text>
</comment>